<protein>
    <recommendedName>
        <fullName evidence="3">DUF2997 domain-containing protein</fullName>
    </recommendedName>
</protein>
<organism evidence="1 2">
    <name type="scientific">Gimesia aquarii</name>
    <dbReference type="NCBI Taxonomy" id="2527964"/>
    <lineage>
        <taxon>Bacteria</taxon>
        <taxon>Pseudomonadati</taxon>
        <taxon>Planctomycetota</taxon>
        <taxon>Planctomycetia</taxon>
        <taxon>Planctomycetales</taxon>
        <taxon>Planctomycetaceae</taxon>
        <taxon>Gimesia</taxon>
    </lineage>
</organism>
<name>A0A517VVX2_9PLAN</name>
<reference evidence="1 2" key="1">
    <citation type="submission" date="2019-03" db="EMBL/GenBank/DDBJ databases">
        <title>Deep-cultivation of Planctomycetes and their phenomic and genomic characterization uncovers novel biology.</title>
        <authorList>
            <person name="Wiegand S."/>
            <person name="Jogler M."/>
            <person name="Boedeker C."/>
            <person name="Pinto D."/>
            <person name="Vollmers J."/>
            <person name="Rivas-Marin E."/>
            <person name="Kohn T."/>
            <person name="Peeters S.H."/>
            <person name="Heuer A."/>
            <person name="Rast P."/>
            <person name="Oberbeckmann S."/>
            <person name="Bunk B."/>
            <person name="Jeske O."/>
            <person name="Meyerdierks A."/>
            <person name="Storesund J.E."/>
            <person name="Kallscheuer N."/>
            <person name="Luecker S."/>
            <person name="Lage O.M."/>
            <person name="Pohl T."/>
            <person name="Merkel B.J."/>
            <person name="Hornburger P."/>
            <person name="Mueller R.-W."/>
            <person name="Bruemmer F."/>
            <person name="Labrenz M."/>
            <person name="Spormann A.M."/>
            <person name="Op den Camp H."/>
            <person name="Overmann J."/>
            <person name="Amann R."/>
            <person name="Jetten M.S.M."/>
            <person name="Mascher T."/>
            <person name="Medema M.H."/>
            <person name="Devos D.P."/>
            <person name="Kaster A.-K."/>
            <person name="Ovreas L."/>
            <person name="Rohde M."/>
            <person name="Galperin M.Y."/>
            <person name="Jogler C."/>
        </authorList>
    </citation>
    <scope>NUCLEOTIDE SEQUENCE [LARGE SCALE GENOMIC DNA]</scope>
    <source>
        <strain evidence="1 2">V144</strain>
    </source>
</reference>
<evidence type="ECO:0000313" key="1">
    <source>
        <dbReference type="EMBL" id="QDT97146.1"/>
    </source>
</evidence>
<dbReference type="AlphaFoldDB" id="A0A517VVX2"/>
<dbReference type="InterPro" id="IPR021375">
    <property type="entry name" value="DUF2997"/>
</dbReference>
<accession>A0A517VVX2</accession>
<dbReference type="KEGG" id="gaw:V144x_26170"/>
<evidence type="ECO:0008006" key="3">
    <source>
        <dbReference type="Google" id="ProtNLM"/>
    </source>
</evidence>
<proteinExistence type="predicted"/>
<dbReference type="Pfam" id="PF11211">
    <property type="entry name" value="DUF2997"/>
    <property type="match status" value="1"/>
</dbReference>
<sequence>MAQEELEIEIDKFGKVTVKTVGIKGPRCLDVAESFAQILGQEESRELTSEYYETEQQVRSHIDVKRKH</sequence>
<dbReference type="RefSeq" id="WP_144985522.1">
    <property type="nucleotide sequence ID" value="NZ_CP037920.1"/>
</dbReference>
<dbReference type="EMBL" id="CP037920">
    <property type="protein sequence ID" value="QDT97146.1"/>
    <property type="molecule type" value="Genomic_DNA"/>
</dbReference>
<evidence type="ECO:0000313" key="2">
    <source>
        <dbReference type="Proteomes" id="UP000318704"/>
    </source>
</evidence>
<dbReference type="Proteomes" id="UP000318704">
    <property type="component" value="Chromosome"/>
</dbReference>
<gene>
    <name evidence="1" type="ORF">V144x_26170</name>
</gene>